<organism evidence="1 2">
    <name type="scientific">Granulicatella adiacens ATCC 49175</name>
    <dbReference type="NCBI Taxonomy" id="638301"/>
    <lineage>
        <taxon>Bacteria</taxon>
        <taxon>Bacillati</taxon>
        <taxon>Bacillota</taxon>
        <taxon>Bacilli</taxon>
        <taxon>Lactobacillales</taxon>
        <taxon>Carnobacteriaceae</taxon>
        <taxon>Granulicatella</taxon>
    </lineage>
</organism>
<evidence type="ECO:0000313" key="1">
    <source>
        <dbReference type="EMBL" id="EEW38155.1"/>
    </source>
</evidence>
<sequence>MGLCTAFLKIKDRLNVPDDIKWHVAAQQMNYNYAGYRLKSFNGYNPYIAYFENMTSEKTEVITLVSSWRDGGKIYKGSGGSGGHQPFLYGIRSLSIQRNGNRLLMLLTLNQGNTFRLNFAPKNRVIYIKVKEVKEKKNDKP</sequence>
<name>C8NE03_9LACT</name>
<keyword evidence="2" id="KW-1185">Reference proteome</keyword>
<dbReference type="STRING" id="638301.HMPREF0444_0148"/>
<evidence type="ECO:0000313" key="2">
    <source>
        <dbReference type="Proteomes" id="UP000005926"/>
    </source>
</evidence>
<dbReference type="Proteomes" id="UP000005926">
    <property type="component" value="Unassembled WGS sequence"/>
</dbReference>
<reference evidence="1 2" key="1">
    <citation type="submission" date="2009-08" db="EMBL/GenBank/DDBJ databases">
        <authorList>
            <person name="Muzny D."/>
            <person name="Qin X."/>
            <person name="Deng J."/>
            <person name="Jiang H."/>
            <person name="Liu Y."/>
            <person name="Qu J."/>
            <person name="Song X.-Z."/>
            <person name="Zhang L."/>
            <person name="Thornton R."/>
            <person name="Coyle M."/>
            <person name="Francisco L."/>
            <person name="Jackson L."/>
            <person name="Javaid M."/>
            <person name="Korchina V."/>
            <person name="Kovar C."/>
            <person name="Mata R."/>
            <person name="Mathew T."/>
            <person name="Ngo R."/>
            <person name="Nguyen L."/>
            <person name="Nguyen N."/>
            <person name="Okwuonu G."/>
            <person name="Ongeri F."/>
            <person name="Pham C."/>
            <person name="Simmons D."/>
            <person name="Wilczek-Boney K."/>
            <person name="Hale W."/>
            <person name="Jakkamsetti A."/>
            <person name="Pham P."/>
            <person name="Ruth R."/>
            <person name="San Lucas F."/>
            <person name="Warren J."/>
            <person name="Zhang J."/>
            <person name="Zhao Z."/>
            <person name="Zhou C."/>
            <person name="Zhu D."/>
            <person name="Lee S."/>
            <person name="Bess C."/>
            <person name="Blankenburg K."/>
            <person name="Forbes L."/>
            <person name="Fu Q."/>
            <person name="Gubbala S."/>
            <person name="Hirani K."/>
            <person name="Jayaseelan J.C."/>
            <person name="Lara F."/>
            <person name="Munidasa M."/>
            <person name="Palculict T."/>
            <person name="Patil S."/>
            <person name="Pu L.-L."/>
            <person name="Saada N."/>
            <person name="Tang L."/>
            <person name="Weissenberger G."/>
            <person name="Zhu Y."/>
            <person name="Hemphill L."/>
            <person name="Shang Y."/>
            <person name="Youmans B."/>
            <person name="Ayvaz T."/>
            <person name="Ross M."/>
            <person name="Santibanez J."/>
            <person name="Aqrawi P."/>
            <person name="Gross S."/>
            <person name="Joshi V."/>
            <person name="Fowler G."/>
            <person name="Nazareth L."/>
            <person name="Reid J."/>
            <person name="Worley K."/>
            <person name="Petrosino J."/>
            <person name="Highlander S."/>
            <person name="Gibbs R."/>
        </authorList>
    </citation>
    <scope>NUCLEOTIDE SEQUENCE [LARGE SCALE GENOMIC DNA]</scope>
    <source>
        <strain evidence="1 2">ATCC 49175</strain>
    </source>
</reference>
<dbReference type="EMBL" id="ACKZ01000007">
    <property type="protein sequence ID" value="EEW38155.1"/>
    <property type="molecule type" value="Genomic_DNA"/>
</dbReference>
<comment type="caution">
    <text evidence="1">The sequence shown here is derived from an EMBL/GenBank/DDBJ whole genome shotgun (WGS) entry which is preliminary data.</text>
</comment>
<protein>
    <submittedName>
        <fullName evidence="1">Uncharacterized protein</fullName>
    </submittedName>
</protein>
<dbReference type="HOGENOM" id="CLU_1822617_0_0_9"/>
<dbReference type="AlphaFoldDB" id="C8NE03"/>
<accession>C8NE03</accession>
<gene>
    <name evidence="1" type="ORF">HMPREF0444_0148</name>
</gene>
<proteinExistence type="predicted"/>